<comment type="pathway">
    <text evidence="1">Lipid metabolism.</text>
</comment>
<feature type="region of interest" description="Disordered" evidence="11">
    <location>
        <begin position="1"/>
        <end position="53"/>
    </location>
</feature>
<gene>
    <name evidence="13" type="ORF">CAOG_003597</name>
</gene>
<dbReference type="AlphaFoldDB" id="A0A0D2WNI4"/>
<keyword evidence="7" id="KW-0594">Phospholipid biosynthesis</keyword>
<protein>
    <recommendedName>
        <fullName evidence="10">choline-phosphate cytidylyltransferase</fullName>
        <ecNumber evidence="10">2.7.7.15</ecNumber>
    </recommendedName>
</protein>
<feature type="domain" description="Cytidyltransferase-like" evidence="12">
    <location>
        <begin position="97"/>
        <end position="225"/>
    </location>
</feature>
<evidence type="ECO:0000313" key="14">
    <source>
        <dbReference type="Proteomes" id="UP000008743"/>
    </source>
</evidence>
<keyword evidence="14" id="KW-1185">Reference proteome</keyword>
<dbReference type="InParanoid" id="A0A0D2WNI4"/>
<dbReference type="eggNOG" id="KOG2804">
    <property type="taxonomic scope" value="Eukaryota"/>
</dbReference>
<dbReference type="Proteomes" id="UP000008743">
    <property type="component" value="Unassembled WGS sequence"/>
</dbReference>
<dbReference type="NCBIfam" id="TIGR00125">
    <property type="entry name" value="cyt_tran_rel"/>
    <property type="match status" value="1"/>
</dbReference>
<keyword evidence="5 13" id="KW-0548">Nucleotidyltransferase</keyword>
<keyword evidence="8" id="KW-1208">Phospholipid metabolism</keyword>
<keyword evidence="6" id="KW-0443">Lipid metabolism</keyword>
<accession>A0A0D2WNI4</accession>
<comment type="pathway">
    <text evidence="9">Phospholipid metabolism; phosphatidylcholine biosynthesis; phosphatidylcholine from phosphocholine: step 1/2.</text>
</comment>
<evidence type="ECO:0000259" key="12">
    <source>
        <dbReference type="Pfam" id="PF01467"/>
    </source>
</evidence>
<proteinExistence type="inferred from homology"/>
<evidence type="ECO:0000256" key="11">
    <source>
        <dbReference type="SAM" id="MobiDB-lite"/>
    </source>
</evidence>
<dbReference type="PhylomeDB" id="A0A0D2WNI4"/>
<reference evidence="14" key="1">
    <citation type="submission" date="2011-02" db="EMBL/GenBank/DDBJ databases">
        <title>The Genome Sequence of Capsaspora owczarzaki ATCC 30864.</title>
        <authorList>
            <person name="Russ C."/>
            <person name="Cuomo C."/>
            <person name="Burger G."/>
            <person name="Gray M.W."/>
            <person name="Holland P.W.H."/>
            <person name="King N."/>
            <person name="Lang F.B.F."/>
            <person name="Roger A.J."/>
            <person name="Ruiz-Trillo I."/>
            <person name="Young S.K."/>
            <person name="Zeng Q."/>
            <person name="Gargeya S."/>
            <person name="Alvarado L."/>
            <person name="Berlin A."/>
            <person name="Chapman S.B."/>
            <person name="Chen Z."/>
            <person name="Freedman E."/>
            <person name="Gellesch M."/>
            <person name="Goldberg J."/>
            <person name="Griggs A."/>
            <person name="Gujja S."/>
            <person name="Heilman E."/>
            <person name="Heiman D."/>
            <person name="Howarth C."/>
            <person name="Mehta T."/>
            <person name="Neiman D."/>
            <person name="Pearson M."/>
            <person name="Roberts A."/>
            <person name="Saif S."/>
            <person name="Shea T."/>
            <person name="Shenoy N."/>
            <person name="Sisk P."/>
            <person name="Stolte C."/>
            <person name="Sykes S."/>
            <person name="White J."/>
            <person name="Yandava C."/>
            <person name="Haas B."/>
            <person name="Nusbaum C."/>
            <person name="Birren B."/>
        </authorList>
    </citation>
    <scope>NUCLEOTIDE SEQUENCE</scope>
    <source>
        <strain evidence="14">ATCC 30864</strain>
    </source>
</reference>
<feature type="compositionally biased region" description="Polar residues" evidence="11">
    <location>
        <begin position="320"/>
        <end position="329"/>
    </location>
</feature>
<dbReference type="InterPro" id="IPR041723">
    <property type="entry name" value="CCT"/>
</dbReference>
<evidence type="ECO:0000256" key="7">
    <source>
        <dbReference type="ARBA" id="ARBA00023209"/>
    </source>
</evidence>
<dbReference type="GO" id="GO:0004105">
    <property type="term" value="F:choline-phosphate cytidylyltransferase activity"/>
    <property type="evidence" value="ECO:0007669"/>
    <property type="project" value="UniProtKB-EC"/>
</dbReference>
<evidence type="ECO:0000256" key="10">
    <source>
        <dbReference type="ARBA" id="ARBA00026101"/>
    </source>
</evidence>
<dbReference type="InterPro" id="IPR045049">
    <property type="entry name" value="Pcy1-like"/>
</dbReference>
<dbReference type="RefSeq" id="XP_004363325.1">
    <property type="nucleotide sequence ID" value="XM_004363268.2"/>
</dbReference>
<dbReference type="GO" id="GO:0031210">
    <property type="term" value="F:phosphatidylcholine binding"/>
    <property type="evidence" value="ECO:0007669"/>
    <property type="project" value="TreeGrafter"/>
</dbReference>
<sequence>MSSSAVQTSQRKRRREPADVDGDQATAASQSATVASSSSSSSSSSSAAGKPSAADASSALPVLKLARALEDPAPLTAELNGRIVKEDADGNPLIRVYADGIFDLFHSGHAKMLMQAKKLFPNTYLIVGVCNDEMTHRLKGNTVLSEDERYEGVRHCRYVDQVLENAPWVITKEFLDEHQIDFVAHDDLPYASATSDDVYRPIKEMGKFRATQRTEGISTSDIITRLVKDYDKYVRRNLARGYTAKELNVGFVKRRQYQLDALKEKVDKSVKRIEEKSQELLTKWEDKSSELISDFLGIFQSGKQIVQRRSAGIGFLIGSRSPSPGQDTGTEMEVDPSDTSAADNDSESASDVSDEEEADEDQDEDEEEETDEQPKARRPIRKRR</sequence>
<organism evidence="13 14">
    <name type="scientific">Capsaspora owczarzaki (strain ATCC 30864)</name>
    <dbReference type="NCBI Taxonomy" id="595528"/>
    <lineage>
        <taxon>Eukaryota</taxon>
        <taxon>Filasterea</taxon>
        <taxon>Capsaspora</taxon>
    </lineage>
</organism>
<evidence type="ECO:0000256" key="2">
    <source>
        <dbReference type="ARBA" id="ARBA00010101"/>
    </source>
</evidence>
<feature type="compositionally biased region" description="Low complexity" evidence="11">
    <location>
        <begin position="25"/>
        <end position="53"/>
    </location>
</feature>
<dbReference type="InterPro" id="IPR014729">
    <property type="entry name" value="Rossmann-like_a/b/a_fold"/>
</dbReference>
<evidence type="ECO:0000256" key="5">
    <source>
        <dbReference type="ARBA" id="ARBA00022695"/>
    </source>
</evidence>
<comment type="similarity">
    <text evidence="2">Belongs to the cytidylyltransferase family.</text>
</comment>
<keyword evidence="4 13" id="KW-0808">Transferase</keyword>
<evidence type="ECO:0000256" key="4">
    <source>
        <dbReference type="ARBA" id="ARBA00022679"/>
    </source>
</evidence>
<evidence type="ECO:0000256" key="1">
    <source>
        <dbReference type="ARBA" id="ARBA00005189"/>
    </source>
</evidence>
<dbReference type="EMBL" id="KE346364">
    <property type="protein sequence ID" value="KJE92680.1"/>
    <property type="molecule type" value="Genomic_DNA"/>
</dbReference>
<dbReference type="EC" id="2.7.7.15" evidence="10"/>
<keyword evidence="3" id="KW-0444">Lipid biosynthesis</keyword>
<dbReference type="OrthoDB" id="17102at2759"/>
<evidence type="ECO:0000256" key="8">
    <source>
        <dbReference type="ARBA" id="ARBA00023264"/>
    </source>
</evidence>
<dbReference type="FunFam" id="3.40.50.620:FF:000016">
    <property type="entry name" value="Putative choline-phosphate cytidylyltransferase B"/>
    <property type="match status" value="1"/>
</dbReference>
<dbReference type="CDD" id="cd02174">
    <property type="entry name" value="CCT"/>
    <property type="match status" value="1"/>
</dbReference>
<dbReference type="PANTHER" id="PTHR10739">
    <property type="entry name" value="CYTIDYLYLTRANSFERASE"/>
    <property type="match status" value="1"/>
</dbReference>
<dbReference type="SUPFAM" id="SSF52374">
    <property type="entry name" value="Nucleotidylyl transferase"/>
    <property type="match status" value="1"/>
</dbReference>
<evidence type="ECO:0000256" key="3">
    <source>
        <dbReference type="ARBA" id="ARBA00022516"/>
    </source>
</evidence>
<dbReference type="Pfam" id="PF01467">
    <property type="entry name" value="CTP_transf_like"/>
    <property type="match status" value="1"/>
</dbReference>
<dbReference type="PANTHER" id="PTHR10739:SF13">
    <property type="entry name" value="CHOLINE-PHOSPHATE CYTIDYLYLTRANSFERASE"/>
    <property type="match status" value="1"/>
</dbReference>
<dbReference type="Gene3D" id="3.40.50.620">
    <property type="entry name" value="HUPs"/>
    <property type="match status" value="1"/>
</dbReference>
<feature type="compositionally biased region" description="Acidic residues" evidence="11">
    <location>
        <begin position="344"/>
        <end position="371"/>
    </location>
</feature>
<evidence type="ECO:0000256" key="9">
    <source>
        <dbReference type="ARBA" id="ARBA00025706"/>
    </source>
</evidence>
<dbReference type="InterPro" id="IPR004821">
    <property type="entry name" value="Cyt_trans-like"/>
</dbReference>
<name>A0A0D2WNI4_CAPO3</name>
<feature type="region of interest" description="Disordered" evidence="11">
    <location>
        <begin position="316"/>
        <end position="384"/>
    </location>
</feature>
<evidence type="ECO:0000313" key="13">
    <source>
        <dbReference type="EMBL" id="KJE92680.1"/>
    </source>
</evidence>
<evidence type="ECO:0000256" key="6">
    <source>
        <dbReference type="ARBA" id="ARBA00023098"/>
    </source>
</evidence>
<dbReference type="STRING" id="595528.A0A0D2WNI4"/>